<evidence type="ECO:0000256" key="1">
    <source>
        <dbReference type="SAM" id="MobiDB-lite"/>
    </source>
</evidence>
<dbReference type="Proteomes" id="UP000198822">
    <property type="component" value="Chromosome I"/>
</dbReference>
<proteinExistence type="predicted"/>
<feature type="compositionally biased region" description="Basic and acidic residues" evidence="1">
    <location>
        <begin position="10"/>
        <end position="25"/>
    </location>
</feature>
<feature type="region of interest" description="Disordered" evidence="1">
    <location>
        <begin position="1"/>
        <end position="25"/>
    </location>
</feature>
<gene>
    <name evidence="2" type="ORF">SAMN04489720_0309</name>
</gene>
<dbReference type="EMBL" id="LT629695">
    <property type="protein sequence ID" value="SDH17938.1"/>
    <property type="molecule type" value="Genomic_DNA"/>
</dbReference>
<evidence type="ECO:0000313" key="2">
    <source>
        <dbReference type="EMBL" id="SDH17938.1"/>
    </source>
</evidence>
<reference evidence="3" key="1">
    <citation type="submission" date="2016-10" db="EMBL/GenBank/DDBJ databases">
        <authorList>
            <person name="Varghese N."/>
            <person name="Submissions S."/>
        </authorList>
    </citation>
    <scope>NUCLEOTIDE SEQUENCE [LARGE SCALE GENOMIC DNA]</scope>
    <source>
        <strain evidence="3">DSM 22002</strain>
    </source>
</reference>
<name>A0A1G8AAH4_9MICO</name>
<feature type="region of interest" description="Disordered" evidence="1">
    <location>
        <begin position="160"/>
        <end position="193"/>
    </location>
</feature>
<organism evidence="2 3">
    <name type="scientific">Agrococcus jejuensis</name>
    <dbReference type="NCBI Taxonomy" id="399736"/>
    <lineage>
        <taxon>Bacteria</taxon>
        <taxon>Bacillati</taxon>
        <taxon>Actinomycetota</taxon>
        <taxon>Actinomycetes</taxon>
        <taxon>Micrococcales</taxon>
        <taxon>Microbacteriaceae</taxon>
        <taxon>Agrococcus</taxon>
    </lineage>
</organism>
<evidence type="ECO:0008006" key="4">
    <source>
        <dbReference type="Google" id="ProtNLM"/>
    </source>
</evidence>
<keyword evidence="3" id="KW-1185">Reference proteome</keyword>
<feature type="compositionally biased region" description="Low complexity" evidence="1">
    <location>
        <begin position="160"/>
        <end position="169"/>
    </location>
</feature>
<dbReference type="RefSeq" id="WP_172802232.1">
    <property type="nucleotide sequence ID" value="NZ_LT629695.1"/>
</dbReference>
<accession>A0A1G8AAH4</accession>
<sequence length="193" mass="20032">MSALESIHTLPERAPGRTPEREPERRRRLVALPRPTVRRAPSVVHGVVALAGLGAIILGQLGLSMAIGEGAYEIAGLQSSSAQLSREQQTLQEQLDTLESPQQVATAAESLGMVQGQASQFLQLSSGAVLGGPDALHMQQPSLSTTGDLLVGNQLLQSSTPAPQAPVVEEPTEPEPYPGMLLPAEGVAPGVGG</sequence>
<dbReference type="STRING" id="399736.SAMN04489720_0309"/>
<protein>
    <recommendedName>
        <fullName evidence="4">Cell division protein FtsL</fullName>
    </recommendedName>
</protein>
<evidence type="ECO:0000313" key="3">
    <source>
        <dbReference type="Proteomes" id="UP000198822"/>
    </source>
</evidence>
<dbReference type="AlphaFoldDB" id="A0A1G8AAH4"/>